<dbReference type="AlphaFoldDB" id="X0Z4R4"/>
<accession>X0Z4R4</accession>
<proteinExistence type="predicted"/>
<feature type="region of interest" description="Disordered" evidence="1">
    <location>
        <begin position="1"/>
        <end position="28"/>
    </location>
</feature>
<sequence length="121" mass="12497">MARTFNLDPAADFDGTVDGTDQVGEELTGPGGFQAAIRGLGSAPTLTSDDTLVIKAGTMAIDRLILMECDADVSGWNIDDVVQNGDDDGGTPGAEWTGVVVQGYDEDSTGLADTGFVLIQL</sequence>
<dbReference type="EMBL" id="BARS01053873">
    <property type="protein sequence ID" value="GAG43516.1"/>
    <property type="molecule type" value="Genomic_DNA"/>
</dbReference>
<feature type="non-terminal residue" evidence="2">
    <location>
        <position position="121"/>
    </location>
</feature>
<gene>
    <name evidence="2" type="ORF">S01H1_79855</name>
</gene>
<evidence type="ECO:0000256" key="1">
    <source>
        <dbReference type="SAM" id="MobiDB-lite"/>
    </source>
</evidence>
<name>X0Z4R4_9ZZZZ</name>
<evidence type="ECO:0000313" key="2">
    <source>
        <dbReference type="EMBL" id="GAG43516.1"/>
    </source>
</evidence>
<organism evidence="2">
    <name type="scientific">marine sediment metagenome</name>
    <dbReference type="NCBI Taxonomy" id="412755"/>
    <lineage>
        <taxon>unclassified sequences</taxon>
        <taxon>metagenomes</taxon>
        <taxon>ecological metagenomes</taxon>
    </lineage>
</organism>
<comment type="caution">
    <text evidence="2">The sequence shown here is derived from an EMBL/GenBank/DDBJ whole genome shotgun (WGS) entry which is preliminary data.</text>
</comment>
<reference evidence="2" key="1">
    <citation type="journal article" date="2014" name="Front. Microbiol.">
        <title>High frequency of phylogenetically diverse reductive dehalogenase-homologous genes in deep subseafloor sedimentary metagenomes.</title>
        <authorList>
            <person name="Kawai M."/>
            <person name="Futagami T."/>
            <person name="Toyoda A."/>
            <person name="Takaki Y."/>
            <person name="Nishi S."/>
            <person name="Hori S."/>
            <person name="Arai W."/>
            <person name="Tsubouchi T."/>
            <person name="Morono Y."/>
            <person name="Uchiyama I."/>
            <person name="Ito T."/>
            <person name="Fujiyama A."/>
            <person name="Inagaki F."/>
            <person name="Takami H."/>
        </authorList>
    </citation>
    <scope>NUCLEOTIDE SEQUENCE</scope>
    <source>
        <strain evidence="2">Expedition CK06-06</strain>
    </source>
</reference>
<protein>
    <submittedName>
        <fullName evidence="2">Uncharacterized protein</fullName>
    </submittedName>
</protein>